<reference evidence="2" key="1">
    <citation type="submission" date="2020-10" db="EMBL/GenBank/DDBJ databases">
        <authorList>
            <person name="Han B."/>
            <person name="Lu T."/>
            <person name="Zhao Q."/>
            <person name="Huang X."/>
            <person name="Zhao Y."/>
        </authorList>
    </citation>
    <scope>NUCLEOTIDE SEQUENCE</scope>
</reference>
<proteinExistence type="predicted"/>
<dbReference type="InterPro" id="IPR036047">
    <property type="entry name" value="F-box-like_dom_sf"/>
</dbReference>
<dbReference type="Gene3D" id="1.20.1280.50">
    <property type="match status" value="1"/>
</dbReference>
<dbReference type="EMBL" id="CAJGYO010000008">
    <property type="protein sequence ID" value="CAD6251811.1"/>
    <property type="molecule type" value="Genomic_DNA"/>
</dbReference>
<dbReference type="OrthoDB" id="678101at2759"/>
<gene>
    <name evidence="2" type="ORF">NCGR_LOCUS35545</name>
</gene>
<accession>A0A811Q7A7</accession>
<dbReference type="SMART" id="SM00256">
    <property type="entry name" value="FBOX"/>
    <property type="match status" value="1"/>
</dbReference>
<dbReference type="PANTHER" id="PTHR35828">
    <property type="entry name" value="OS08G0203800 PROTEIN-RELATED"/>
    <property type="match status" value="1"/>
</dbReference>
<evidence type="ECO:0000259" key="1">
    <source>
        <dbReference type="SMART" id="SM00256"/>
    </source>
</evidence>
<evidence type="ECO:0000313" key="2">
    <source>
        <dbReference type="EMBL" id="CAD6251811.1"/>
    </source>
</evidence>
<dbReference type="InterPro" id="IPR001810">
    <property type="entry name" value="F-box_dom"/>
</dbReference>
<dbReference type="AlphaFoldDB" id="A0A811Q7A7"/>
<protein>
    <recommendedName>
        <fullName evidence="1">F-box domain-containing protein</fullName>
    </recommendedName>
</protein>
<dbReference type="Proteomes" id="UP000604825">
    <property type="component" value="Unassembled WGS sequence"/>
</dbReference>
<dbReference type="Pfam" id="PF00646">
    <property type="entry name" value="F-box"/>
    <property type="match status" value="1"/>
</dbReference>
<sequence length="289" mass="31596">MLRKLFGWLAKSTNAPSLGSPRDVDVVDTWASLPTDLLLEIVLRMEDTTVVRCACVCKPWRRAIIGNAASLRRRPHHDRFDPSLLLGVFHVNSDETWLRRTPDPSPFQSALPSNGSGGHETVESFVPAASASAAGAIRGLYSELLSSRDGYILLKARIVDRLCLCNPITGVCTFFHPPAPYADCVYVLLTTGHDDLSPSGAAMNDDLAVRILAVKRTYNSVSNEETERLTYQVFSTSGSGDGTAGMWGPVKRSLGEMEQAVCPWIGRRSTLVSRGAVYWLAGRGDRLIF</sequence>
<organism evidence="2 3">
    <name type="scientific">Miscanthus lutarioriparius</name>
    <dbReference type="NCBI Taxonomy" id="422564"/>
    <lineage>
        <taxon>Eukaryota</taxon>
        <taxon>Viridiplantae</taxon>
        <taxon>Streptophyta</taxon>
        <taxon>Embryophyta</taxon>
        <taxon>Tracheophyta</taxon>
        <taxon>Spermatophyta</taxon>
        <taxon>Magnoliopsida</taxon>
        <taxon>Liliopsida</taxon>
        <taxon>Poales</taxon>
        <taxon>Poaceae</taxon>
        <taxon>PACMAD clade</taxon>
        <taxon>Panicoideae</taxon>
        <taxon>Andropogonodae</taxon>
        <taxon>Andropogoneae</taxon>
        <taxon>Saccharinae</taxon>
        <taxon>Miscanthus</taxon>
    </lineage>
</organism>
<dbReference type="PANTHER" id="PTHR35828:SF16">
    <property type="entry name" value="F-BOX DOMAIN-CONTAINING PROTEIN"/>
    <property type="match status" value="1"/>
</dbReference>
<evidence type="ECO:0000313" key="3">
    <source>
        <dbReference type="Proteomes" id="UP000604825"/>
    </source>
</evidence>
<feature type="domain" description="F-box" evidence="1">
    <location>
        <begin position="33"/>
        <end position="73"/>
    </location>
</feature>
<keyword evidence="3" id="KW-1185">Reference proteome</keyword>
<name>A0A811Q7A7_9POAL</name>
<dbReference type="SUPFAM" id="SSF81383">
    <property type="entry name" value="F-box domain"/>
    <property type="match status" value="1"/>
</dbReference>
<comment type="caution">
    <text evidence="2">The sequence shown here is derived from an EMBL/GenBank/DDBJ whole genome shotgun (WGS) entry which is preliminary data.</text>
</comment>